<keyword evidence="3" id="KW-1185">Reference proteome</keyword>
<dbReference type="Proteomes" id="UP000001798">
    <property type="component" value="Chromosome 1"/>
</dbReference>
<dbReference type="GeneID" id="5436090"/>
<reference evidence="2 3" key="2">
    <citation type="journal article" date="2012" name="Eukaryot. Cell">
        <title>Genome update of Botrytis cinerea strains B05.10 and T4.</title>
        <authorList>
            <person name="Staats M."/>
            <person name="van Kan J.A."/>
        </authorList>
    </citation>
    <scope>NUCLEOTIDE SEQUENCE [LARGE SCALE GENOMIC DNA]</scope>
    <source>
        <strain evidence="2 3">B05.10</strain>
    </source>
</reference>
<dbReference type="AlphaFoldDB" id="A0A384J454"/>
<dbReference type="EMBL" id="CP009805">
    <property type="protein sequence ID" value="ATZ45292.1"/>
    <property type="molecule type" value="Genomic_DNA"/>
</dbReference>
<gene>
    <name evidence="2" type="ORF">BCIN_01g01000</name>
</gene>
<feature type="region of interest" description="Disordered" evidence="1">
    <location>
        <begin position="537"/>
        <end position="592"/>
    </location>
</feature>
<feature type="region of interest" description="Disordered" evidence="1">
    <location>
        <begin position="334"/>
        <end position="359"/>
    </location>
</feature>
<protein>
    <submittedName>
        <fullName evidence="2">Uncharacterized protein</fullName>
    </submittedName>
</protein>
<dbReference type="RefSeq" id="XP_024545968.1">
    <property type="nucleotide sequence ID" value="XM_024690200.1"/>
</dbReference>
<evidence type="ECO:0000313" key="3">
    <source>
        <dbReference type="Proteomes" id="UP000001798"/>
    </source>
</evidence>
<dbReference type="VEuPathDB" id="FungiDB:Bcin01g01000"/>
<sequence length="957" mass="108279">MAQNSHFCTLWRRYFSVCCRYLIWTMTAPIVSFFEVIQESFPIQSTMTLSAISNNKGKFPRSVELHQPDCLRLHVMLLEIPDTELLKEEFSTIDFLWLRRNSPWPNMVMMVVYRFLHMRNLYQINQGDHINELVDYIFQNGELPDNQDCRAQMIHRCKKLILSTSKWTSNGILMYNEDNRLVKNAIFQNAWNNQIVIMRNRIKITNKEVPLVEVPNDIPAKVSEPNTAMTEVSVAALSPLLEGRQNSSGMITATEPLIKVDPDGPVDLVEEIKVASRVKLEPLDSEQVQSAQSYKLSGNPKSPMVPVLRDASLNVTDGTYYCSASYCDGLPNLESDTPDSHVPPLDTTSISQPSPSRNDNKAEVIFFKDSKHINYSSEALLSHHTQKFKACAQVTVFTPNKFDRKVVRDAMSLIWKSNDELVLFWKSVALQTSTIIKITFPDADWLPGVTVDINSDDDLLRARQIIWNSFWIFIGKQPETIVSIFNIYAAPEEPQLSVVLSKRQRNSIPDNPISVHQEDGTSPYSNDAAFRNYMAKMGSQRSGKNSVPREGSQSIGQVPMSPKSIPLLKRPAKRPRLIEQQQSTTAHTEVGTTRSNPILLEQQVQQQIPQHQITQQQMPQQKIPQYQTHQQEHGPRPIQSLASSHILGSAYNPQPQQFIQAQPFQPSSIHSQPHTGTLLTETGVFHHEPNNSFAPYAHQISPRMNRFPRSQTLSVMSPAPTTTQEDVPYQRIPRMPASPLTASYQHTPYTHAPALMSPPETMARSQRSSFSAHYSPQMPIPRLNHHTPTFNHPAFPQLPPIIPQSHGFPTYPPSNPIPTPTPTIQLRIQLQPNGPFSAPYPKHILGIRGKPGVTTSQFFTWFIAKTHHPSPGKNIDSLTFRFKDAVPVPLAYTVSRTGMVDGVDAMVKLRTDIVRECENAGRLVMGLEKFEIFVSITEEENKRKEEEPLGQVLGEEW</sequence>
<dbReference type="OrthoDB" id="3534692at2759"/>
<feature type="compositionally biased region" description="Polar residues" evidence="1">
    <location>
        <begin position="539"/>
        <end position="556"/>
    </location>
</feature>
<organism evidence="2 3">
    <name type="scientific">Botryotinia fuckeliana (strain B05.10)</name>
    <name type="common">Noble rot fungus</name>
    <name type="synonym">Botrytis cinerea</name>
    <dbReference type="NCBI Taxonomy" id="332648"/>
    <lineage>
        <taxon>Eukaryota</taxon>
        <taxon>Fungi</taxon>
        <taxon>Dikarya</taxon>
        <taxon>Ascomycota</taxon>
        <taxon>Pezizomycotina</taxon>
        <taxon>Leotiomycetes</taxon>
        <taxon>Helotiales</taxon>
        <taxon>Sclerotiniaceae</taxon>
        <taxon>Botrytis</taxon>
    </lineage>
</organism>
<proteinExistence type="predicted"/>
<accession>A0A384J454</accession>
<dbReference type="KEGG" id="bfu:BCIN_01g01000"/>
<feature type="compositionally biased region" description="Polar residues" evidence="1">
    <location>
        <begin position="579"/>
        <end position="592"/>
    </location>
</feature>
<evidence type="ECO:0000313" key="2">
    <source>
        <dbReference type="EMBL" id="ATZ45292.1"/>
    </source>
</evidence>
<name>A0A384J454_BOTFB</name>
<evidence type="ECO:0000256" key="1">
    <source>
        <dbReference type="SAM" id="MobiDB-lite"/>
    </source>
</evidence>
<reference evidence="2 3" key="3">
    <citation type="journal article" date="2017" name="Mol. Plant Pathol.">
        <title>A gapless genome sequence of the fungus Botrytis cinerea.</title>
        <authorList>
            <person name="Van Kan J.A."/>
            <person name="Stassen J.H."/>
            <person name="Mosbach A."/>
            <person name="Van Der Lee T.A."/>
            <person name="Faino L."/>
            <person name="Farmer A.D."/>
            <person name="Papasotiriou D.G."/>
            <person name="Zhou S."/>
            <person name="Seidl M.F."/>
            <person name="Cottam E."/>
            <person name="Edel D."/>
            <person name="Hahn M."/>
            <person name="Schwartz D.C."/>
            <person name="Dietrich R.A."/>
            <person name="Widdison S."/>
            <person name="Scalliet G."/>
        </authorList>
    </citation>
    <scope>NUCLEOTIDE SEQUENCE [LARGE SCALE GENOMIC DNA]</scope>
    <source>
        <strain evidence="2 3">B05.10</strain>
    </source>
</reference>
<feature type="compositionally biased region" description="Polar residues" evidence="1">
    <location>
        <begin position="346"/>
        <end position="357"/>
    </location>
</feature>
<reference evidence="2 3" key="1">
    <citation type="journal article" date="2011" name="PLoS Genet.">
        <title>Genomic analysis of the necrotrophic fungal pathogens Sclerotinia sclerotiorum and Botrytis cinerea.</title>
        <authorList>
            <person name="Amselem J."/>
            <person name="Cuomo C.A."/>
            <person name="van Kan J.A."/>
            <person name="Viaud M."/>
            <person name="Benito E.P."/>
            <person name="Couloux A."/>
            <person name="Coutinho P.M."/>
            <person name="de Vries R.P."/>
            <person name="Dyer P.S."/>
            <person name="Fillinger S."/>
            <person name="Fournier E."/>
            <person name="Gout L."/>
            <person name="Hahn M."/>
            <person name="Kohn L."/>
            <person name="Lapalu N."/>
            <person name="Plummer K.M."/>
            <person name="Pradier J.M."/>
            <person name="Quevillon E."/>
            <person name="Sharon A."/>
            <person name="Simon A."/>
            <person name="ten Have A."/>
            <person name="Tudzynski B."/>
            <person name="Tudzynski P."/>
            <person name="Wincker P."/>
            <person name="Andrew M."/>
            <person name="Anthouard V."/>
            <person name="Beever R.E."/>
            <person name="Beffa R."/>
            <person name="Benoit I."/>
            <person name="Bouzid O."/>
            <person name="Brault B."/>
            <person name="Chen Z."/>
            <person name="Choquer M."/>
            <person name="Collemare J."/>
            <person name="Cotton P."/>
            <person name="Danchin E.G."/>
            <person name="Da Silva C."/>
            <person name="Gautier A."/>
            <person name="Giraud C."/>
            <person name="Giraud T."/>
            <person name="Gonzalez C."/>
            <person name="Grossetete S."/>
            <person name="Guldener U."/>
            <person name="Henrissat B."/>
            <person name="Howlett B.J."/>
            <person name="Kodira C."/>
            <person name="Kretschmer M."/>
            <person name="Lappartient A."/>
            <person name="Leroch M."/>
            <person name="Levis C."/>
            <person name="Mauceli E."/>
            <person name="Neuveglise C."/>
            <person name="Oeser B."/>
            <person name="Pearson M."/>
            <person name="Poulain J."/>
            <person name="Poussereau N."/>
            <person name="Quesneville H."/>
            <person name="Rascle C."/>
            <person name="Schumacher J."/>
            <person name="Segurens B."/>
            <person name="Sexton A."/>
            <person name="Silva E."/>
            <person name="Sirven C."/>
            <person name="Soanes D.M."/>
            <person name="Talbot N.J."/>
            <person name="Templeton M."/>
            <person name="Yandava C."/>
            <person name="Yarden O."/>
            <person name="Zeng Q."/>
            <person name="Rollins J.A."/>
            <person name="Lebrun M.H."/>
            <person name="Dickman M."/>
        </authorList>
    </citation>
    <scope>NUCLEOTIDE SEQUENCE [LARGE SCALE GENOMIC DNA]</scope>
    <source>
        <strain evidence="2 3">B05.10</strain>
    </source>
</reference>